<dbReference type="PANTHER" id="PTHR11875">
    <property type="entry name" value="TESTIS-SPECIFIC Y-ENCODED PROTEIN"/>
    <property type="match status" value="1"/>
</dbReference>
<dbReference type="GO" id="GO:0006334">
    <property type="term" value="P:nucleosome assembly"/>
    <property type="evidence" value="ECO:0007669"/>
    <property type="project" value="InterPro"/>
</dbReference>
<dbReference type="OrthoDB" id="19419at2759"/>
<dbReference type="Pfam" id="PF00956">
    <property type="entry name" value="NAP"/>
    <property type="match status" value="1"/>
</dbReference>
<comment type="similarity">
    <text evidence="1 2">Belongs to the nucleosome assembly protein (NAP) family.</text>
</comment>
<evidence type="ECO:0000256" key="2">
    <source>
        <dbReference type="RuleBase" id="RU003876"/>
    </source>
</evidence>
<dbReference type="STRING" id="42251.A0A2T6ZVN0"/>
<dbReference type="InterPro" id="IPR037231">
    <property type="entry name" value="NAP-like_sf"/>
</dbReference>
<evidence type="ECO:0000313" key="4">
    <source>
        <dbReference type="Proteomes" id="UP000244722"/>
    </source>
</evidence>
<dbReference type="SUPFAM" id="SSF143113">
    <property type="entry name" value="NAP-like"/>
    <property type="match status" value="1"/>
</dbReference>
<dbReference type="InterPro" id="IPR002164">
    <property type="entry name" value="NAP_family"/>
</dbReference>
<evidence type="ECO:0000256" key="1">
    <source>
        <dbReference type="ARBA" id="ARBA00009947"/>
    </source>
</evidence>
<accession>A0A2T6ZVN0</accession>
<gene>
    <name evidence="3" type="ORF">B9Z19DRAFT_979401</name>
</gene>
<sequence>MAEEIVHHEAIQQYIGQLATLEKEFDTLDVQILRDTYNRHFPLFQKRDAITSQIRGFWPLVFEQASSMLGFDEHITTEDGHLLSSLRSMTLSRPDVDNEPRTICLSFTFEENDFFEDTVLAKTFVFGKGGEMSSRCGRPSLGGAQEWEEGWRGNEETWGVNEEGAI</sequence>
<dbReference type="Gene3D" id="3.30.1120.90">
    <property type="entry name" value="Nucleosome assembly protein"/>
    <property type="match status" value="1"/>
</dbReference>
<protein>
    <recommendedName>
        <fullName evidence="5">Nucleosome assembly protein</fullName>
    </recommendedName>
</protein>
<keyword evidence="4" id="KW-1185">Reference proteome</keyword>
<dbReference type="GO" id="GO:0005634">
    <property type="term" value="C:nucleus"/>
    <property type="evidence" value="ECO:0007669"/>
    <property type="project" value="InterPro"/>
</dbReference>
<dbReference type="EMBL" id="NESQ01000090">
    <property type="protein sequence ID" value="PUU79484.1"/>
    <property type="molecule type" value="Genomic_DNA"/>
</dbReference>
<evidence type="ECO:0008006" key="5">
    <source>
        <dbReference type="Google" id="ProtNLM"/>
    </source>
</evidence>
<comment type="caution">
    <text evidence="3">The sequence shown here is derived from an EMBL/GenBank/DDBJ whole genome shotgun (WGS) entry which is preliminary data.</text>
</comment>
<reference evidence="3 4" key="1">
    <citation type="submission" date="2017-04" db="EMBL/GenBank/DDBJ databases">
        <title>Draft genome sequence of Tuber borchii Vittad., a whitish edible truffle.</title>
        <authorList>
            <consortium name="DOE Joint Genome Institute"/>
            <person name="Murat C."/>
            <person name="Kuo A."/>
            <person name="Barry K.W."/>
            <person name="Clum A."/>
            <person name="Dockter R.B."/>
            <person name="Fauchery L."/>
            <person name="Iotti M."/>
            <person name="Kohler A."/>
            <person name="Labutti K."/>
            <person name="Lindquist E.A."/>
            <person name="Lipzen A."/>
            <person name="Ohm R.A."/>
            <person name="Wang M."/>
            <person name="Grigoriev I.V."/>
            <person name="Zambonelli A."/>
            <person name="Martin F.M."/>
        </authorList>
    </citation>
    <scope>NUCLEOTIDE SEQUENCE [LARGE SCALE GENOMIC DNA]</scope>
    <source>
        <strain evidence="3 4">Tbo3840</strain>
    </source>
</reference>
<dbReference type="AlphaFoldDB" id="A0A2T6ZVN0"/>
<name>A0A2T6ZVN0_TUBBO</name>
<proteinExistence type="inferred from homology"/>
<organism evidence="3 4">
    <name type="scientific">Tuber borchii</name>
    <name type="common">White truffle</name>
    <dbReference type="NCBI Taxonomy" id="42251"/>
    <lineage>
        <taxon>Eukaryota</taxon>
        <taxon>Fungi</taxon>
        <taxon>Dikarya</taxon>
        <taxon>Ascomycota</taxon>
        <taxon>Pezizomycotina</taxon>
        <taxon>Pezizomycetes</taxon>
        <taxon>Pezizales</taxon>
        <taxon>Tuberaceae</taxon>
        <taxon>Tuber</taxon>
    </lineage>
</organism>
<dbReference type="Proteomes" id="UP000244722">
    <property type="component" value="Unassembled WGS sequence"/>
</dbReference>
<evidence type="ECO:0000313" key="3">
    <source>
        <dbReference type="EMBL" id="PUU79484.1"/>
    </source>
</evidence>